<feature type="transmembrane region" description="Helical" evidence="9">
    <location>
        <begin position="209"/>
        <end position="230"/>
    </location>
</feature>
<dbReference type="STRING" id="1801766.A2997_00495"/>
<dbReference type="SUPFAM" id="SSF81338">
    <property type="entry name" value="Aquaporin-like"/>
    <property type="match status" value="1"/>
</dbReference>
<feature type="transmembrane region" description="Helical" evidence="9">
    <location>
        <begin position="175"/>
        <end position="197"/>
    </location>
</feature>
<evidence type="ECO:0008006" key="12">
    <source>
        <dbReference type="Google" id="ProtNLM"/>
    </source>
</evidence>
<feature type="transmembrane region" description="Helical" evidence="9">
    <location>
        <begin position="33"/>
        <end position="52"/>
    </location>
</feature>
<dbReference type="InterPro" id="IPR022357">
    <property type="entry name" value="MIP_CS"/>
</dbReference>
<gene>
    <name evidence="10" type="ORF">A2997_00495</name>
</gene>
<evidence type="ECO:0000256" key="3">
    <source>
        <dbReference type="ARBA" id="ARBA00022448"/>
    </source>
</evidence>
<dbReference type="InterPro" id="IPR000425">
    <property type="entry name" value="MIP"/>
</dbReference>
<dbReference type="PRINTS" id="PR00783">
    <property type="entry name" value="MINTRINSICP"/>
</dbReference>
<feature type="transmembrane region" description="Helical" evidence="9">
    <location>
        <begin position="102"/>
        <end position="129"/>
    </location>
</feature>
<evidence type="ECO:0000256" key="8">
    <source>
        <dbReference type="RuleBase" id="RU000477"/>
    </source>
</evidence>
<comment type="similarity">
    <text evidence="2 8">Belongs to the MIP/aquaporin (TC 1.A.8) family.</text>
</comment>
<keyword evidence="5 8" id="KW-0812">Transmembrane</keyword>
<comment type="subcellular location">
    <subcellularLocation>
        <location evidence="1">Cell membrane</location>
        <topology evidence="1">Multi-pass membrane protein</topology>
    </subcellularLocation>
</comment>
<evidence type="ECO:0000256" key="2">
    <source>
        <dbReference type="ARBA" id="ARBA00006175"/>
    </source>
</evidence>
<keyword evidence="4" id="KW-1003">Cell membrane</keyword>
<evidence type="ECO:0000256" key="5">
    <source>
        <dbReference type="ARBA" id="ARBA00022692"/>
    </source>
</evidence>
<comment type="caution">
    <text evidence="10">The sequence shown here is derived from an EMBL/GenBank/DDBJ whole genome shotgun (WGS) entry which is preliminary data.</text>
</comment>
<organism evidence="10 11">
    <name type="scientific">Candidatus Nomurabacteria bacterium RIFCSPLOWO2_01_FULL_36_10b</name>
    <dbReference type="NCBI Taxonomy" id="1801766"/>
    <lineage>
        <taxon>Bacteria</taxon>
        <taxon>Candidatus Nomuraibacteriota</taxon>
    </lineage>
</organism>
<name>A0A1F6WPY3_9BACT</name>
<dbReference type="Pfam" id="PF00230">
    <property type="entry name" value="MIP"/>
    <property type="match status" value="1"/>
</dbReference>
<dbReference type="PROSITE" id="PS00221">
    <property type="entry name" value="MIP"/>
    <property type="match status" value="1"/>
</dbReference>
<evidence type="ECO:0000313" key="10">
    <source>
        <dbReference type="EMBL" id="OGI83884.1"/>
    </source>
</evidence>
<evidence type="ECO:0000256" key="1">
    <source>
        <dbReference type="ARBA" id="ARBA00004651"/>
    </source>
</evidence>
<dbReference type="Proteomes" id="UP000179448">
    <property type="component" value="Unassembled WGS sequence"/>
</dbReference>
<evidence type="ECO:0000256" key="9">
    <source>
        <dbReference type="SAM" id="Phobius"/>
    </source>
</evidence>
<sequence>MLFLYLLRDALQKKKRDNIITVFMHMNIHWRKYAVEFLATGILMFVTLMALASGLPGILIAVFAGLTVCIFFYTMSHVSGTHMNPAVTLGMLMMNKISWQDAVGYIVAQVVGVAGAIALATATITNPIIDMLKQVGASSPMTLHVGIAEALGGVILAFGFSTVMHNRAPENTRGFVVGASFFLGILISIMFGSMGIVNPATALALSYFNPMYILGPIIGVGIGFGIYKLIEGK</sequence>
<evidence type="ECO:0000256" key="6">
    <source>
        <dbReference type="ARBA" id="ARBA00022989"/>
    </source>
</evidence>
<dbReference type="GO" id="GO:0015250">
    <property type="term" value="F:water channel activity"/>
    <property type="evidence" value="ECO:0007669"/>
    <property type="project" value="TreeGrafter"/>
</dbReference>
<protein>
    <recommendedName>
        <fullName evidence="12">Aquaporin</fullName>
    </recommendedName>
</protein>
<dbReference type="EMBL" id="MFUQ01000009">
    <property type="protein sequence ID" value="OGI83884.1"/>
    <property type="molecule type" value="Genomic_DNA"/>
</dbReference>
<keyword evidence="6 9" id="KW-1133">Transmembrane helix</keyword>
<dbReference type="PANTHER" id="PTHR19139">
    <property type="entry name" value="AQUAPORIN TRANSPORTER"/>
    <property type="match status" value="1"/>
</dbReference>
<dbReference type="PANTHER" id="PTHR19139:SF199">
    <property type="entry name" value="MIP17260P"/>
    <property type="match status" value="1"/>
</dbReference>
<dbReference type="InterPro" id="IPR023271">
    <property type="entry name" value="Aquaporin-like"/>
</dbReference>
<dbReference type="InterPro" id="IPR034294">
    <property type="entry name" value="Aquaporin_transptr"/>
</dbReference>
<evidence type="ECO:0000256" key="7">
    <source>
        <dbReference type="ARBA" id="ARBA00023136"/>
    </source>
</evidence>
<dbReference type="Gene3D" id="1.20.1080.10">
    <property type="entry name" value="Glycerol uptake facilitator protein"/>
    <property type="match status" value="1"/>
</dbReference>
<reference evidence="10 11" key="1">
    <citation type="journal article" date="2016" name="Nat. Commun.">
        <title>Thousands of microbial genomes shed light on interconnected biogeochemical processes in an aquifer system.</title>
        <authorList>
            <person name="Anantharaman K."/>
            <person name="Brown C.T."/>
            <person name="Hug L.A."/>
            <person name="Sharon I."/>
            <person name="Castelle C.J."/>
            <person name="Probst A.J."/>
            <person name="Thomas B.C."/>
            <person name="Singh A."/>
            <person name="Wilkins M.J."/>
            <person name="Karaoz U."/>
            <person name="Brodie E.L."/>
            <person name="Williams K.H."/>
            <person name="Hubbard S.S."/>
            <person name="Banfield J.F."/>
        </authorList>
    </citation>
    <scope>NUCLEOTIDE SEQUENCE [LARGE SCALE GENOMIC DNA]</scope>
</reference>
<keyword evidence="3 8" id="KW-0813">Transport</keyword>
<evidence type="ECO:0000313" key="11">
    <source>
        <dbReference type="Proteomes" id="UP000179448"/>
    </source>
</evidence>
<dbReference type="AlphaFoldDB" id="A0A1F6WPY3"/>
<dbReference type="GO" id="GO:0005886">
    <property type="term" value="C:plasma membrane"/>
    <property type="evidence" value="ECO:0007669"/>
    <property type="project" value="UniProtKB-SubCell"/>
</dbReference>
<feature type="transmembrane region" description="Helical" evidence="9">
    <location>
        <begin position="141"/>
        <end position="163"/>
    </location>
</feature>
<evidence type="ECO:0000256" key="4">
    <source>
        <dbReference type="ARBA" id="ARBA00022475"/>
    </source>
</evidence>
<accession>A0A1F6WPY3</accession>
<feature type="transmembrane region" description="Helical" evidence="9">
    <location>
        <begin position="58"/>
        <end position="75"/>
    </location>
</feature>
<keyword evidence="7 9" id="KW-0472">Membrane</keyword>
<proteinExistence type="inferred from homology"/>